<dbReference type="EMBL" id="CP109527">
    <property type="protein sequence ID" value="WTY33850.1"/>
    <property type="molecule type" value="Genomic_DNA"/>
</dbReference>
<reference evidence="1 2" key="1">
    <citation type="submission" date="2022-10" db="EMBL/GenBank/DDBJ databases">
        <title>The complete genomes of actinobacterial strains from the NBC collection.</title>
        <authorList>
            <person name="Joergensen T.S."/>
            <person name="Alvarez Arevalo M."/>
            <person name="Sterndorff E.B."/>
            <person name="Faurdal D."/>
            <person name="Vuksanovic O."/>
            <person name="Mourched A.-S."/>
            <person name="Charusanti P."/>
            <person name="Shaw S."/>
            <person name="Blin K."/>
            <person name="Weber T."/>
        </authorList>
    </citation>
    <scope>NUCLEOTIDE SEQUENCE [LARGE SCALE GENOMIC DNA]</scope>
    <source>
        <strain evidence="1 2">NBC_01413</strain>
    </source>
</reference>
<proteinExistence type="predicted"/>
<evidence type="ECO:0000313" key="2">
    <source>
        <dbReference type="Proteomes" id="UP001621418"/>
    </source>
</evidence>
<dbReference type="InterPro" id="IPR006748">
    <property type="entry name" value="NH2Glyco/OHUrea_AB-resist_kin"/>
</dbReference>
<sequence length="300" mass="32896">MIEIPEAFARETIGREGEPGRAWIAALPLLAEELLRRWSCTPDGPVMHGHVGIVIPVLGPDLPPAVFKVSFPHPGNVFEPDAFATWNGRGAVRLFDRDDERFAMLLERTGPKTLADVTDFDEAVGILGQLSHRLAVDAPAGLPRLSDLVADWADEIRTTAAELGDPLPRRVLDAAAETLRDLGPGQPETLVHGDLHDANVLVGEREPWLAIDPKGYVGDPAYDTITVLRSYRFAPLLFAADPGAGIRRGLDLYCEAAGIDRDRARRWAQVRAVKAALWGRRHGDPDWLIRATDELAEILL</sequence>
<dbReference type="Pfam" id="PF04655">
    <property type="entry name" value="APH_6_hur"/>
    <property type="match status" value="1"/>
</dbReference>
<organism evidence="1 2">
    <name type="scientific">Nocardia salmonicida</name>
    <dbReference type="NCBI Taxonomy" id="53431"/>
    <lineage>
        <taxon>Bacteria</taxon>
        <taxon>Bacillati</taxon>
        <taxon>Actinomycetota</taxon>
        <taxon>Actinomycetes</taxon>
        <taxon>Mycobacteriales</taxon>
        <taxon>Nocardiaceae</taxon>
        <taxon>Nocardia</taxon>
    </lineage>
</organism>
<gene>
    <name evidence="1" type="ORF">OG308_21220</name>
</gene>
<dbReference type="Gene3D" id="3.90.1200.10">
    <property type="match status" value="1"/>
</dbReference>
<evidence type="ECO:0000313" key="1">
    <source>
        <dbReference type="EMBL" id="WTY33850.1"/>
    </source>
</evidence>
<dbReference type="SUPFAM" id="SSF56112">
    <property type="entry name" value="Protein kinase-like (PK-like)"/>
    <property type="match status" value="1"/>
</dbReference>
<accession>A0ABZ1N1M0</accession>
<dbReference type="RefSeq" id="WP_364653814.1">
    <property type="nucleotide sequence ID" value="NZ_CP109527.1"/>
</dbReference>
<dbReference type="Proteomes" id="UP001621418">
    <property type="component" value="Chromosome"/>
</dbReference>
<keyword evidence="2" id="KW-1185">Reference proteome</keyword>
<name>A0ABZ1N1M0_9NOCA</name>
<protein>
    <submittedName>
        <fullName evidence="1">Aminoglycoside phosphotransferase family protein</fullName>
    </submittedName>
</protein>
<dbReference type="InterPro" id="IPR011009">
    <property type="entry name" value="Kinase-like_dom_sf"/>
</dbReference>